<evidence type="ECO:0000313" key="3">
    <source>
        <dbReference type="Proteomes" id="UP001499852"/>
    </source>
</evidence>
<protein>
    <submittedName>
        <fullName evidence="2">Uncharacterized protein</fullName>
    </submittedName>
</protein>
<gene>
    <name evidence="2" type="ORF">GCM10023213_37170</name>
</gene>
<keyword evidence="1" id="KW-0472">Membrane</keyword>
<keyword evidence="1" id="KW-1133">Transmembrane helix</keyword>
<reference evidence="3" key="1">
    <citation type="journal article" date="2019" name="Int. J. Syst. Evol. Microbiol.">
        <title>The Global Catalogue of Microorganisms (GCM) 10K type strain sequencing project: providing services to taxonomists for standard genome sequencing and annotation.</title>
        <authorList>
            <consortium name="The Broad Institute Genomics Platform"/>
            <consortium name="The Broad Institute Genome Sequencing Center for Infectious Disease"/>
            <person name="Wu L."/>
            <person name="Ma J."/>
        </authorList>
    </citation>
    <scope>NUCLEOTIDE SEQUENCE [LARGE SCALE GENOMIC DNA]</scope>
    <source>
        <strain evidence="3">JCM 18053</strain>
    </source>
</reference>
<dbReference type="RefSeq" id="WP_345737897.1">
    <property type="nucleotide sequence ID" value="NZ_BAABIA010000008.1"/>
</dbReference>
<feature type="transmembrane region" description="Helical" evidence="1">
    <location>
        <begin position="108"/>
        <end position="137"/>
    </location>
</feature>
<dbReference type="Proteomes" id="UP001499852">
    <property type="component" value="Unassembled WGS sequence"/>
</dbReference>
<evidence type="ECO:0000313" key="2">
    <source>
        <dbReference type="EMBL" id="GAA5145499.1"/>
    </source>
</evidence>
<accession>A0ABP9PEZ3</accession>
<keyword evidence="3" id="KW-1185">Reference proteome</keyword>
<comment type="caution">
    <text evidence="2">The sequence shown here is derived from an EMBL/GenBank/DDBJ whole genome shotgun (WGS) entry which is preliminary data.</text>
</comment>
<feature type="transmembrane region" description="Helical" evidence="1">
    <location>
        <begin position="81"/>
        <end position="101"/>
    </location>
</feature>
<organism evidence="2 3">
    <name type="scientific">Prosthecobacter algae</name>
    <dbReference type="NCBI Taxonomy" id="1144682"/>
    <lineage>
        <taxon>Bacteria</taxon>
        <taxon>Pseudomonadati</taxon>
        <taxon>Verrucomicrobiota</taxon>
        <taxon>Verrucomicrobiia</taxon>
        <taxon>Verrucomicrobiales</taxon>
        <taxon>Verrucomicrobiaceae</taxon>
        <taxon>Prosthecobacter</taxon>
    </lineage>
</organism>
<proteinExistence type="predicted"/>
<dbReference type="EMBL" id="BAABIA010000008">
    <property type="protein sequence ID" value="GAA5145499.1"/>
    <property type="molecule type" value="Genomic_DNA"/>
</dbReference>
<sequence length="146" mass="16037">MSEPLHAEAEVAALRHEVNELRHVVKLMWTLLVLFLGYISFRACTSIYQFEIIFENMLGDKNKLPDLTKNLIKWSRAGDGLAAPGSVLLLVGLSLIVPWSLKSIRASVWLSFICAGLLVIHTALCWAGTFAPLITVIKGLSGGSDF</sequence>
<keyword evidence="1" id="KW-0812">Transmembrane</keyword>
<evidence type="ECO:0000256" key="1">
    <source>
        <dbReference type="SAM" id="Phobius"/>
    </source>
</evidence>
<name>A0ABP9PEZ3_9BACT</name>